<evidence type="ECO:0000256" key="1">
    <source>
        <dbReference type="SAM" id="MobiDB-lite"/>
    </source>
</evidence>
<feature type="region of interest" description="Disordered" evidence="1">
    <location>
        <begin position="1357"/>
        <end position="1377"/>
    </location>
</feature>
<feature type="compositionally biased region" description="Basic and acidic residues" evidence="1">
    <location>
        <begin position="891"/>
        <end position="911"/>
    </location>
</feature>
<feature type="region of interest" description="Disordered" evidence="1">
    <location>
        <begin position="2780"/>
        <end position="2801"/>
    </location>
</feature>
<comment type="caution">
    <text evidence="2">The sequence shown here is derived from an EMBL/GenBank/DDBJ whole genome shotgun (WGS) entry which is preliminary data.</text>
</comment>
<feature type="compositionally biased region" description="Polar residues" evidence="1">
    <location>
        <begin position="4153"/>
        <end position="4167"/>
    </location>
</feature>
<feature type="compositionally biased region" description="Polar residues" evidence="1">
    <location>
        <begin position="3940"/>
        <end position="3951"/>
    </location>
</feature>
<feature type="compositionally biased region" description="Basic and acidic residues" evidence="1">
    <location>
        <begin position="3778"/>
        <end position="3792"/>
    </location>
</feature>
<dbReference type="EMBL" id="RJVU01035392">
    <property type="protein sequence ID" value="ROL47487.1"/>
    <property type="molecule type" value="Genomic_DNA"/>
</dbReference>
<feature type="region of interest" description="Disordered" evidence="1">
    <location>
        <begin position="2495"/>
        <end position="2515"/>
    </location>
</feature>
<feature type="region of interest" description="Disordered" evidence="1">
    <location>
        <begin position="1645"/>
        <end position="1665"/>
    </location>
</feature>
<evidence type="ECO:0000313" key="2">
    <source>
        <dbReference type="EMBL" id="ROL47487.1"/>
    </source>
</evidence>
<feature type="region of interest" description="Disordered" evidence="1">
    <location>
        <begin position="3149"/>
        <end position="3181"/>
    </location>
</feature>
<feature type="compositionally biased region" description="Basic and acidic residues" evidence="1">
    <location>
        <begin position="1430"/>
        <end position="1463"/>
    </location>
</feature>
<sequence>MYAILYYPNNTKNPSTYKPFINKRLEFTFVLCLLKFFHNAALIPLRKDSNSRYIFKFSVQITRSLLRGKIHSSKQGITSKTCLIIGVFHVKTKTVTKLIKQLKEKPTYWTSDHYSVQSTDGFPRNAFEDAPERSLWKQVSDLAKMLRNTFPSATRLRIFFNQKASTICPIHQSTKYSQHHQGAEIKMNDFEESAMKIAFNSSNDAVVHMEKILQFLGMRLLRKEDIFQAKDSTAILEDKSDAKMLATDEILTNTSIQNITMASANDSKHRKQDSLKMFRQRRSKWKPSPIFFITDDEYKAGDNKVTLTKPFSQIVAKPHNVDDKTTESSVTESFKTERANDFLLSTEHLEKKISESENSATSRKYVNTVTLTKQQMGITTVVTETDCTTKLERLSAENEGSEKKTSLGSKEIRPAVGAVQETTNDGQKHQTSFSGIRLTTSEKGNTVSDIKHMILVTSHPDILMTKEPRTNKPVTPTTSREEEKKTGMTTELPETELITEKRLLTPEDKTTVERKDTTYVERQAEPVDLISDNIESTVTNEPVTPTTSREHEYTEIVTDHEMGMTKKHPETEYTTEIELQTPEGKTPLERRDTTYEERQSEPVDLISDYIESTATNEPVTPTTSTKYAGDFTVTRQETIMTTNALKTESTTEIDLQTPEDKTTVERTDTTYEERQSEPVDFPLDRTKGTNEPVTPNTVTRQKTLMTTAALGTESTTEIDLQTPEDKTPVSKGTHGPMTPTTSREHEHTEIVSDHETGMTTEHLETECTTEIDLKTPEAKTSVERTDTTYEERQSEYDDLRSDDFATEGKNETVTSPTFREHEHQSEYSDLSSEDLGTEGTNELVTPTTSYAEDFTVTRQETIMTTESLKTESTTGIDLQTPENKTTVKRTDTTYEERQSEPVDFPLDRTKGTNEPVTPTTVTRQKTLMTTEALGTESTTEIDLKTPEDKTPVSKGTHGPMTPTTSREHEHNEIVSDHETGMTTEIKLQTPENETPVERTDTTYEERQSETVDLISDNKESKSTNEPVIPTTLREHEHTEIVTDHETGMTTEHLETERTTEIELQTPEAKTPVERTDTTYIERQSEYDDLRSGDLTTEVTNEQVTPTPFREHDNTVTWTNDEKGMTTELRETEIEILTPEHKTAVTKADTTYEERQSEHAGLISDNIESKHTNEPVTPTTSTKYAGDFTVTRQETIMTTEALDTEYTTEINLSTPEEISSFQRVTTTYKERQSEPLDLTSDNIESKCTNEPVIPTTFREHEHTEIVTDHETGMTKEIKLQTPVERTDTTYEERQSEYNDLRSEYPATELTDFISENAESKGTYEPATPTTSREHERTEIVTDHETERTTVIELQTPEDKTSVERKETTYEERQSEYNDLRSEYPATEGTNELGTPTTSRKYVEELMETEQDRRMTTEALETEYTTEIDASTPEHKTAVERRETTYEERQSKPVDLTSESKHKNEPVTTTTSREHEHTEIVSDHETGMTTEHLETECTTEIELQTPEPKTSVERTDTTYEERQSEYDDLRSGDLTTEVTNEPVKPTPFREYEHTVTWTNDEKGMTTELRETEIEILTPEHKTAVTKADTTYEERQSEHAGLISDNIESKHTNEPVTPSTFREHEHTEIVTDHKTGMTTEIKLQTPVERTDTTDVATEGTNESVTPTTSTKYAGDFTVTRQETIMTTEFLQTESTTEIVLQTPEDKTPVKKTDITYEERQSEYNDLRSEYPATEPTDFISENAESKGTYEPATPTTSREHKHSEIVTDHETERTTVIELQTPEDKTSVERKETTYEERQSEYNDLRSEYPATEGTNELGTPTTSRKYAEELMETEQDRRMTTEALETEYTTEIDLSTPEHKTAVDRRETPYEERQSKPVDLISDYIESTVTNEPITPTTSTKYAGDFTVTRQETIMTTEALDTEYTTEINLSTPEEISSFQRVTTTYEERQSEHAGLTSDNIESKRTNEPMTPTTSREHEHTEIVTDHETGMTTEIKLQTPVERTDTTYEERQSEYVDLRSEDVATEGTNESVTPTTSTKYEGDFTVTRQETIMTTKALKTESTTEIELQTPEDKTPVKRTDTTYEERQLEYDDLRSGDLTTEVTNEPVTPTPFREHEHTVTWTKGMTTELRETEIEILTPEHKTAVTKADTTYEERQSEHAGLISDNIESKHTNEPVTPTTSTKYAGDFTVTRQETIMTTEALDTEYTTEINLSTPEEITSFQRVTTTYEERQSEHAGLTSDNIESKRTNEPVTPTTFREHEHTEIVTDHETGMTTEIKLQTPVERTDTTDLATEGTNESVTPTTSTKYAGDFTVTRQETIMTTESLQTESTTEIELQTPEDKTPVKRTDTTYEERQSEYVDLRSEDVATEGTNESVTTTSSTKYEGDFTVTRQETIMTTKALKTESTTEIELQTPEDKTPVKRTDTTYEERQTEYNDLRSEYPATEPTDFISENAESKGTYEPANPTTSREHKHSEIVTDHETERTTVIELQTPEEKTSVVGKETTYEERQSEYNDLRSEYPATEGTNELGTPTTSRKYAEELMETEQDRRMTTEALETKYTTEIDLSTPEHKTAVERRETTYEERQSKPVDLISDYIESTVTNEPITPTTSTKYAGDFTVTRQETIMTTEALDTEYTTEINLSTPEEITSFQRVTTTYKKRQSEPLDLTSESKHTNGPMTPTTSREHEHTEKVTDHETGMTTEIKLQTPVGRTDTTDVATEGTNESVTPTTSTKYAGDFTVTRQETIMTTESLQTESTTEINLSTPEEISSFQRVTTTYEERQSEHAGLTSDNIESKRTNEPVTPTTFREHEHTEIVTDHETGMTTEHLETECTTEIELQTPEPKTSVERTDTTYEERQSEYDDLRSGDLTTEVTNEPVTPTTSTKYAGDFTVTRQETIMTTKALKTESTTEIELQTPEDKTPVKRTDTTYEERQTEYNDLRSEYPATEPTDFISENAESKGTYEPANPTTSREHEHTEIVTDHETERTTVIELQTPEDKTSVVGKETTYEERQSEPVDLTSDNIESKHTNEPVTPSTFREHEHTEIVTDHKTGMTTEIKLQTPVERTDTTDVATEGTNESVTPTTSTKYAGDFTVTRQETIMKTESLQTESTTEIALQTPEDKTPVKRTDTTYEERQSEYNDLRSEYPATESTDFISENAESKSTYEPATPTTSREHKHTEIVTDHETERTTVIELQTPEDKTSVERKETTYEERQSEYNDLRSEYPATEGANELGTPTTSRKYVEELMETEQDRRMTTEALETEYTTEIDASTPEHKTAVERRETTYEERQSKPVDLTSESKHKNEPVTPTTSREHEQTEIVSDHETGMTTEHLETECTTEIELQTPEAKTSVERTDTTYEERQSEYDDLRSGDLTTEVTNEPVTPTTSTKYAGDFTVTRQETIMTTEALDTEYTTEINLSTPEEISSFQRVTTTYEERQSEPVDLTSDNIESKRTNEQVTPTTSREHEHTEIVTDHETGMTTEIKLQTPVERTDTTYEERQSEYVDLRSEDVATEGTNESVTPTTSTKYEGDITVTRQETIMTTKALKTESTTEIELQTPEDKTPVKRTDTTYEERQSEYNDLRSEYPATELTDFISENAESKGTYEPTTSREHEHTEIVTDHETERTTVIELQMPEDKTSVVGKETTYEERQSEPVDLTSDNIESKHTNEPVTPSTFREHEHTEIVTDHKTGMTTEIKLQTPVERTDTTDVATEGTNESVTPTTSTKYAGDFTVTRQETIMTTEAPDTEYTTEINLSTPEEITSFQRVTTTYEERQSEPLDLTSESKDTNGPVTPTTFREHEHTEIVTDHETGMTTEIKLQTPVERTDTTYEERQSEYVDLRSEDVATEGTNESVTPTTSTKYAGDFTVTRQETIMKTESLQTESTTEIALQTPEDKTPVKRTDTTYEERQSEYNDLRSEYPATESTDFISENAESKSTYEPATPTTSREHKHTEIVTDHETERTTVIELQTPEDKTSVERKETTYEERQSEYNDLRSEYPATEGANKLGTPTTSRKYVEELMETEQDRRMTTEALETEYTTEIDASTPEHKTAVERRETTYEERQSKPVDLTSESKHENEPVTPTTSREHEQTEIVSDHETGMTTEHLETECTTEIELQTPEAKTSVERTDTTYEERQSEYDDLRSGDLTTEVTNGPMTPTTSREHEHTEIVTDSFEILTPEDKTAVTRADTTYEERESEHAGLISDNIESKHTNEPVTPTTSTKYAGDFTKKRQETIMTTEAVETECTTEIDLQTPEDKTPVKRTGTTYEERQSELFISENIESKVTNEPVTPTRSREYEHTETLKEHEIEMTTEHPETECTTEIDLQTPEDKTPVERTDTTYEERQSEYNDLRSEYPATEGTLDFCFGLIHRTTSGLRRCQEKMIKMDNLSSELHATEGSNELVTPTTFRKYVEDLMETEDDKRMTTEALETECTTEVEVMMQEDKTSIARTSTYEEKQSDSFDLISDNIESTVTTEPVAPTTSTKYAGDFTEKMQETIMTTDSLETECTTEIELQTPVTEESQQKDEDGCFGLIHRTTSGLKRCQEKMIKMDNISSELHATEGSNELGTPTTFRKYVEELMETEQDRRMTTEALETECTTEVEAMMQEDKTSIARTSTYEEKQSDSVDLISDNIESTVTTEPVAPTTSTKYAGDFTEKMQETITTTDSLETECTTEIELQTPVIEESQQTDEDGCFGLIHRTTSGLKRCQEKMIKMDNISSELHATESSNELVTPTTFRKYVEDLMETEDDKIMTTEALETECTTEVEAMMQEDKTSIARTSTYEEKQSDSVDLISDNIESTVTTEPVAPTTSTKYAGDFTKKRQETIMTTDSLETECTTEIELQTPVIEESQQTDEDGCFGLIHRTTSGLKRCQEKMIKMDNISSELHATESSNELVTPTTFRKYVEDLMETEDDKIMTTEALETECTTEVEVMTQEDKTSIARTSTYEEKQSDSVDLISDNIESTVTTEPVAPTTSTKYAGDFTEKMQETITTTDSLETECTTEIELQTPVTEESQQTDEDGCFGLIHRTTSGLKRCQEKMIKMDNISSELHATESSNELVTPTTFRKYVEDLMETEDDKIMTTEALETECTTEVEAMMQEDKTSIARTSTYEEKQSDSVDLISDNIESTVTTEPVAPTTSTKYAGDFTKKRQETITTTDSLETECTTEIELQTPEDKTTVKTTDTMFEERQAEPVDLISDNIESTGTNEPVTKYKEDFTEKRQETTTTESLETECTTEIESQQTDEDGCFGLIHRNTFGLKRCQEKMIKIMFYNTTPKPQEPSTVKYKQEPSTELSFMLQNVLQSSPPSKFQSSKQVTQNNMDKVNQIEAENNHFYYFNGKLKRVGNHALRLEYENNTIGKS</sequence>
<feature type="compositionally biased region" description="Basic and acidic residues" evidence="1">
    <location>
        <begin position="393"/>
        <end position="413"/>
    </location>
</feature>
<feature type="region of interest" description="Disordered" evidence="1">
    <location>
        <begin position="891"/>
        <end position="918"/>
    </location>
</feature>
<feature type="region of interest" description="Disordered" evidence="1">
    <location>
        <begin position="3000"/>
        <end position="3038"/>
    </location>
</feature>
<feature type="compositionally biased region" description="Basic and acidic residues" evidence="1">
    <location>
        <begin position="2846"/>
        <end position="2863"/>
    </location>
</feature>
<feature type="region of interest" description="Disordered" evidence="1">
    <location>
        <begin position="1945"/>
        <end position="1977"/>
    </location>
</feature>
<protein>
    <submittedName>
        <fullName evidence="2">Uncharacterized protein</fullName>
    </submittedName>
</protein>
<feature type="compositionally biased region" description="Polar residues" evidence="1">
    <location>
        <begin position="3071"/>
        <end position="3088"/>
    </location>
</feature>
<feature type="region of interest" description="Disordered" evidence="1">
    <location>
        <begin position="2423"/>
        <end position="2476"/>
    </location>
</feature>
<feature type="region of interest" description="Disordered" evidence="1">
    <location>
        <begin position="779"/>
        <end position="843"/>
    </location>
</feature>
<feature type="compositionally biased region" description="Basic and acidic residues" evidence="1">
    <location>
        <begin position="4052"/>
        <end position="4085"/>
    </location>
</feature>
<feature type="compositionally biased region" description="Basic and acidic residues" evidence="1">
    <location>
        <begin position="2684"/>
        <end position="2698"/>
    </location>
</feature>
<dbReference type="Proteomes" id="UP000281406">
    <property type="component" value="Unassembled WGS sequence"/>
</dbReference>
<feature type="region of interest" description="Disordered" evidence="1">
    <location>
        <begin position="713"/>
        <end position="746"/>
    </location>
</feature>
<feature type="region of interest" description="Disordered" evidence="1">
    <location>
        <begin position="3066"/>
        <end position="3088"/>
    </location>
</feature>
<feature type="region of interest" description="Disordered" evidence="1">
    <location>
        <begin position="3926"/>
        <end position="3958"/>
    </location>
</feature>
<feature type="compositionally biased region" description="Basic and acidic residues" evidence="1">
    <location>
        <begin position="2504"/>
        <end position="2515"/>
    </location>
</feature>
<feature type="compositionally biased region" description="Basic and acidic residues" evidence="1">
    <location>
        <begin position="995"/>
        <end position="1022"/>
    </location>
</feature>
<feature type="compositionally biased region" description="Polar residues" evidence="1">
    <location>
        <begin position="3713"/>
        <end position="3730"/>
    </location>
</feature>
<feature type="region of interest" description="Disordered" evidence="1">
    <location>
        <begin position="466"/>
        <end position="489"/>
    </location>
</feature>
<feature type="region of interest" description="Disordered" evidence="1">
    <location>
        <begin position="3269"/>
        <end position="3321"/>
    </location>
</feature>
<feature type="region of interest" description="Disordered" evidence="1">
    <location>
        <begin position="3202"/>
        <end position="3222"/>
    </location>
</feature>
<feature type="region of interest" description="Disordered" evidence="1">
    <location>
        <begin position="1505"/>
        <end position="1525"/>
    </location>
</feature>
<feature type="region of interest" description="Disordered" evidence="1">
    <location>
        <begin position="2843"/>
        <end position="2863"/>
    </location>
</feature>
<feature type="region of interest" description="Disordered" evidence="1">
    <location>
        <begin position="1781"/>
        <end position="1801"/>
    </location>
</feature>
<feature type="region of interest" description="Disordered" evidence="1">
    <location>
        <begin position="2710"/>
        <end position="2733"/>
    </location>
</feature>
<gene>
    <name evidence="2" type="ORF">DPX16_13202</name>
</gene>
<feature type="compositionally biased region" description="Polar residues" evidence="1">
    <location>
        <begin position="1650"/>
        <end position="1665"/>
    </location>
</feature>
<feature type="region of interest" description="Disordered" evidence="1">
    <location>
        <begin position="3979"/>
        <end position="3999"/>
    </location>
</feature>
<feature type="region of interest" description="Disordered" evidence="1">
    <location>
        <begin position="945"/>
        <end position="970"/>
    </location>
</feature>
<feature type="compositionally biased region" description="Basic and acidic residues" evidence="1">
    <location>
        <begin position="2423"/>
        <end position="2439"/>
    </location>
</feature>
<feature type="region of interest" description="Disordered" evidence="1">
    <location>
        <begin position="1731"/>
        <end position="1762"/>
    </location>
</feature>
<keyword evidence="3" id="KW-1185">Reference proteome</keyword>
<feature type="region of interest" description="Disordered" evidence="1">
    <location>
        <begin position="648"/>
        <end position="696"/>
    </location>
</feature>
<dbReference type="OrthoDB" id="10666814at2759"/>
<feature type="region of interest" description="Disordered" evidence="1">
    <location>
        <begin position="3644"/>
        <end position="3680"/>
    </location>
</feature>
<name>A0A3N0YMR9_ANAGA</name>
<accession>A0A3N0YMR9</accession>
<feature type="region of interest" description="Disordered" evidence="1">
    <location>
        <begin position="4152"/>
        <end position="4173"/>
    </location>
</feature>
<feature type="region of interest" description="Disordered" evidence="1">
    <location>
        <begin position="2660"/>
        <end position="2698"/>
    </location>
</feature>
<feature type="region of interest" description="Disordered" evidence="1">
    <location>
        <begin position="2229"/>
        <end position="2249"/>
    </location>
</feature>
<feature type="region of interest" description="Disordered" evidence="1">
    <location>
        <begin position="4045"/>
        <end position="4098"/>
    </location>
</feature>
<feature type="compositionally biased region" description="Polar residues" evidence="1">
    <location>
        <begin position="2716"/>
        <end position="2733"/>
    </location>
</feature>
<feature type="compositionally biased region" description="Basic and acidic residues" evidence="1">
    <location>
        <begin position="1508"/>
        <end position="1525"/>
    </location>
</feature>
<reference evidence="2 3" key="1">
    <citation type="submission" date="2018-10" db="EMBL/GenBank/DDBJ databases">
        <title>Genome assembly for a Yunnan-Guizhou Plateau 3E fish, Anabarilius grahami (Regan), and its evolutionary and genetic applications.</title>
        <authorList>
            <person name="Jiang W."/>
        </authorList>
    </citation>
    <scope>NUCLEOTIDE SEQUENCE [LARGE SCALE GENOMIC DNA]</scope>
    <source>
        <strain evidence="2">AG-KIZ</strain>
        <tissue evidence="2">Muscle</tissue>
    </source>
</reference>
<feature type="region of interest" description="Disordered" evidence="1">
    <location>
        <begin position="1315"/>
        <end position="1336"/>
    </location>
</feature>
<feature type="region of interest" description="Disordered" evidence="1">
    <location>
        <begin position="1424"/>
        <end position="1475"/>
    </location>
</feature>
<feature type="region of interest" description="Disordered" evidence="1">
    <location>
        <begin position="3708"/>
        <end position="3730"/>
    </location>
</feature>
<feature type="region of interest" description="Disordered" evidence="1">
    <location>
        <begin position="989"/>
        <end position="1025"/>
    </location>
</feature>
<feature type="compositionally biased region" description="Basic and acidic residues" evidence="1">
    <location>
        <begin position="779"/>
        <end position="810"/>
    </location>
</feature>
<evidence type="ECO:0000313" key="3">
    <source>
        <dbReference type="Proteomes" id="UP000281406"/>
    </source>
</evidence>
<feature type="region of interest" description="Disordered" evidence="1">
    <location>
        <begin position="2959"/>
        <end position="2980"/>
    </location>
</feature>
<organism evidence="2 3">
    <name type="scientific">Anabarilius grahami</name>
    <name type="common">Kanglang fish</name>
    <name type="synonym">Barilius grahami</name>
    <dbReference type="NCBI Taxonomy" id="495550"/>
    <lineage>
        <taxon>Eukaryota</taxon>
        <taxon>Metazoa</taxon>
        <taxon>Chordata</taxon>
        <taxon>Craniata</taxon>
        <taxon>Vertebrata</taxon>
        <taxon>Euteleostomi</taxon>
        <taxon>Actinopterygii</taxon>
        <taxon>Neopterygii</taxon>
        <taxon>Teleostei</taxon>
        <taxon>Ostariophysi</taxon>
        <taxon>Cypriniformes</taxon>
        <taxon>Xenocyprididae</taxon>
        <taxon>Xenocypridinae</taxon>
        <taxon>Xenocypridinae incertae sedis</taxon>
        <taxon>Anabarilius</taxon>
    </lineage>
</organism>
<feature type="compositionally biased region" description="Basic and acidic residues" evidence="1">
    <location>
        <begin position="3275"/>
        <end position="3308"/>
    </location>
</feature>
<feature type="compositionally biased region" description="Basic and acidic residues" evidence="1">
    <location>
        <begin position="658"/>
        <end position="688"/>
    </location>
</feature>
<feature type="compositionally biased region" description="Polar residues" evidence="1">
    <location>
        <begin position="3163"/>
        <end position="3174"/>
    </location>
</feature>
<feature type="region of interest" description="Disordered" evidence="1">
    <location>
        <begin position="393"/>
        <end position="414"/>
    </location>
</feature>
<feature type="region of interest" description="Disordered" evidence="1">
    <location>
        <begin position="3778"/>
        <end position="3800"/>
    </location>
</feature>
<proteinExistence type="predicted"/>